<reference evidence="2 3" key="1">
    <citation type="submission" date="2020-06" db="EMBL/GenBank/DDBJ databases">
        <title>Actinokineospora xiongansis sp. nov., isolated from soil of Baiyangdian.</title>
        <authorList>
            <person name="Zhang X."/>
        </authorList>
    </citation>
    <scope>NUCLEOTIDE SEQUENCE [LARGE SCALE GENOMIC DNA]</scope>
    <source>
        <strain evidence="2 3">HBU206404</strain>
    </source>
</reference>
<evidence type="ECO:0000313" key="2">
    <source>
        <dbReference type="EMBL" id="MBC6451686.1"/>
    </source>
</evidence>
<dbReference type="SMART" id="SM00530">
    <property type="entry name" value="HTH_XRE"/>
    <property type="match status" value="1"/>
</dbReference>
<dbReference type="Gene3D" id="1.10.260.40">
    <property type="entry name" value="lambda repressor-like DNA-binding domains"/>
    <property type="match status" value="1"/>
</dbReference>
<dbReference type="CDD" id="cd00093">
    <property type="entry name" value="HTH_XRE"/>
    <property type="match status" value="1"/>
</dbReference>
<gene>
    <name evidence="2" type="ORF">GPZ80_31535</name>
</gene>
<evidence type="ECO:0000313" key="3">
    <source>
        <dbReference type="Proteomes" id="UP000734823"/>
    </source>
</evidence>
<dbReference type="Pfam" id="PF19054">
    <property type="entry name" value="DUF5753"/>
    <property type="match status" value="1"/>
</dbReference>
<accession>A0ABR7LH34</accession>
<dbReference type="InterPro" id="IPR043917">
    <property type="entry name" value="DUF5753"/>
</dbReference>
<dbReference type="PROSITE" id="PS50943">
    <property type="entry name" value="HTH_CROC1"/>
    <property type="match status" value="1"/>
</dbReference>
<protein>
    <submittedName>
        <fullName evidence="2">Helix-turn-helix domain-containing protein</fullName>
    </submittedName>
</protein>
<proteinExistence type="predicted"/>
<sequence>MTDTGGTPRTRALAAALRREMEESGFGVREVARVLGLSHSTVSQWVNGRRVPTPDSVSALLAVIRVTGRKRADILELAHNAADPNWLAVGPGMSNQLAGLIECEQTATEIIEWTPWLVTGLLQMPAYIRSIMEWSPRRSPEAADRSVSIRIDRQRVLRDRRPAPAKLTAFIGEPAIRQIIGGRTTMFDQLDHLLTVASLPNVSVRIVRIGEGWHPGLIGPFLLYRFAQSPSILHFEHFGSSVFVYGKDDIENHAPAVDALDHIALSEQHSMTMITAAIADLEAGHGPKPLAQE</sequence>
<dbReference type="RefSeq" id="WP_187224754.1">
    <property type="nucleotide sequence ID" value="NZ_JABVED010000038.1"/>
</dbReference>
<dbReference type="Proteomes" id="UP000734823">
    <property type="component" value="Unassembled WGS sequence"/>
</dbReference>
<dbReference type="Pfam" id="PF13560">
    <property type="entry name" value="HTH_31"/>
    <property type="match status" value="1"/>
</dbReference>
<name>A0ABR7LH34_9PSEU</name>
<dbReference type="InterPro" id="IPR001387">
    <property type="entry name" value="Cro/C1-type_HTH"/>
</dbReference>
<evidence type="ECO:0000259" key="1">
    <source>
        <dbReference type="PROSITE" id="PS50943"/>
    </source>
</evidence>
<keyword evidence="3" id="KW-1185">Reference proteome</keyword>
<dbReference type="EMBL" id="JABVED010000038">
    <property type="protein sequence ID" value="MBC6451686.1"/>
    <property type="molecule type" value="Genomic_DNA"/>
</dbReference>
<dbReference type="InterPro" id="IPR010982">
    <property type="entry name" value="Lambda_DNA-bd_dom_sf"/>
</dbReference>
<organism evidence="2 3">
    <name type="scientific">Actinokineospora xionganensis</name>
    <dbReference type="NCBI Taxonomy" id="2684470"/>
    <lineage>
        <taxon>Bacteria</taxon>
        <taxon>Bacillati</taxon>
        <taxon>Actinomycetota</taxon>
        <taxon>Actinomycetes</taxon>
        <taxon>Pseudonocardiales</taxon>
        <taxon>Pseudonocardiaceae</taxon>
        <taxon>Actinokineospora</taxon>
    </lineage>
</organism>
<comment type="caution">
    <text evidence="2">The sequence shown here is derived from an EMBL/GenBank/DDBJ whole genome shotgun (WGS) entry which is preliminary data.</text>
</comment>
<dbReference type="SUPFAM" id="SSF47413">
    <property type="entry name" value="lambda repressor-like DNA-binding domains"/>
    <property type="match status" value="1"/>
</dbReference>
<feature type="domain" description="HTH cro/C1-type" evidence="1">
    <location>
        <begin position="17"/>
        <end position="75"/>
    </location>
</feature>